<evidence type="ECO:0000256" key="1">
    <source>
        <dbReference type="SAM" id="Phobius"/>
    </source>
</evidence>
<gene>
    <name evidence="4" type="ORF">EDC38_3165</name>
</gene>
<organism evidence="4 5">
    <name type="scientific">Marinimicrobium koreense</name>
    <dbReference type="NCBI Taxonomy" id="306545"/>
    <lineage>
        <taxon>Bacteria</taxon>
        <taxon>Pseudomonadati</taxon>
        <taxon>Pseudomonadota</taxon>
        <taxon>Gammaproteobacteria</taxon>
        <taxon>Cellvibrionales</taxon>
        <taxon>Cellvibrionaceae</taxon>
        <taxon>Marinimicrobium</taxon>
    </lineage>
</organism>
<dbReference type="EMBL" id="RJUK01000004">
    <property type="protein sequence ID" value="ROQ17050.1"/>
    <property type="molecule type" value="Genomic_DNA"/>
</dbReference>
<name>A0A3N1NR80_9GAMM</name>
<dbReference type="OrthoDB" id="5298746at2"/>
<sequence length="190" mass="20443">MNVNAVTMASKQRGAVLIVGLIMVLLMTIVGLAAIRSTGLQETMAGNMRERNLAFQAAEASLRVGEALVEDNNVDGLDFSGATPGLEPDLNQPGMALPPVHQWTDEQWAANAVQVDMGLENIGDANQPWYVVEELMVLSFNASQSTGGAIDQQSLQNTNDLQMEFFRVTSRGLSGSGESQAVLQSTYRKN</sequence>
<evidence type="ECO:0000313" key="5">
    <source>
        <dbReference type="Proteomes" id="UP000273643"/>
    </source>
</evidence>
<dbReference type="Pfam" id="PF13681">
    <property type="entry name" value="PilX"/>
    <property type="match status" value="1"/>
</dbReference>
<dbReference type="InterPro" id="IPR025205">
    <property type="entry name" value="PilX/PilW_C"/>
</dbReference>
<dbReference type="Proteomes" id="UP000273643">
    <property type="component" value="Unassembled WGS sequence"/>
</dbReference>
<dbReference type="Pfam" id="PF14341">
    <property type="entry name" value="PilX_N"/>
    <property type="match status" value="1"/>
</dbReference>
<comment type="caution">
    <text evidence="4">The sequence shown here is derived from an EMBL/GenBank/DDBJ whole genome shotgun (WGS) entry which is preliminary data.</text>
</comment>
<keyword evidence="1" id="KW-0812">Transmembrane</keyword>
<dbReference type="InterPro" id="IPR025746">
    <property type="entry name" value="PilX_N_dom"/>
</dbReference>
<evidence type="ECO:0000313" key="4">
    <source>
        <dbReference type="EMBL" id="ROQ17050.1"/>
    </source>
</evidence>
<protein>
    <submittedName>
        <fullName evidence="4">Type IV pilus assembly protein PilX</fullName>
    </submittedName>
</protein>
<reference evidence="4 5" key="1">
    <citation type="submission" date="2018-11" db="EMBL/GenBank/DDBJ databases">
        <title>Genomic Encyclopedia of Type Strains, Phase IV (KMG-IV): sequencing the most valuable type-strain genomes for metagenomic binning, comparative biology and taxonomic classification.</title>
        <authorList>
            <person name="Goeker M."/>
        </authorList>
    </citation>
    <scope>NUCLEOTIDE SEQUENCE [LARGE SCALE GENOMIC DNA]</scope>
    <source>
        <strain evidence="4 5">DSM 16974</strain>
    </source>
</reference>
<keyword evidence="1" id="KW-0472">Membrane</keyword>
<feature type="domain" description="Type 4 fimbrial biogenesis protein PilX N-terminal" evidence="3">
    <location>
        <begin position="13"/>
        <end position="63"/>
    </location>
</feature>
<feature type="domain" description="PilX/PilW C-terminal" evidence="2">
    <location>
        <begin position="98"/>
        <end position="189"/>
    </location>
</feature>
<keyword evidence="1" id="KW-1133">Transmembrane helix</keyword>
<evidence type="ECO:0000259" key="2">
    <source>
        <dbReference type="Pfam" id="PF13681"/>
    </source>
</evidence>
<proteinExistence type="predicted"/>
<evidence type="ECO:0000259" key="3">
    <source>
        <dbReference type="Pfam" id="PF14341"/>
    </source>
</evidence>
<feature type="transmembrane region" description="Helical" evidence="1">
    <location>
        <begin position="15"/>
        <end position="35"/>
    </location>
</feature>
<accession>A0A3N1NR80</accession>
<keyword evidence="5" id="KW-1185">Reference proteome</keyword>
<dbReference type="AlphaFoldDB" id="A0A3N1NR80"/>